<dbReference type="EMBL" id="FN554973">
    <property type="protein sequence ID" value="CBH15585.1"/>
    <property type="molecule type" value="Genomic_DNA"/>
</dbReference>
<keyword evidence="1" id="KW-1133">Transmembrane helix</keyword>
<feature type="transmembrane region" description="Helical" evidence="1">
    <location>
        <begin position="28"/>
        <end position="46"/>
    </location>
</feature>
<sequence>MHVCQIFLSVILPLCLFSDHPAQSFFPFVLYVVIFVIKPVIILVASPHFTPLLEAHTTARHFHNYNRRHKDRKAKKKLIETTVEKKGKKLRNINKLHVKVNFSPPQTQHPFLLVLHNNPFFYHSFLQKKKQILFRKGGKKKKREREQREIIKYVFS</sequence>
<organism evidence="2 3">
    <name type="scientific">Trypanosoma brucei gambiense (strain MHOM/CI/86/DAL972)</name>
    <dbReference type="NCBI Taxonomy" id="679716"/>
    <lineage>
        <taxon>Eukaryota</taxon>
        <taxon>Discoba</taxon>
        <taxon>Euglenozoa</taxon>
        <taxon>Kinetoplastea</taxon>
        <taxon>Metakinetoplastina</taxon>
        <taxon>Trypanosomatida</taxon>
        <taxon>Trypanosomatidae</taxon>
        <taxon>Trypanosoma</taxon>
    </lineage>
</organism>
<evidence type="ECO:0000313" key="2">
    <source>
        <dbReference type="EMBL" id="CBH15585.1"/>
    </source>
</evidence>
<evidence type="ECO:0000313" key="3">
    <source>
        <dbReference type="Proteomes" id="UP000002316"/>
    </source>
</evidence>
<keyword evidence="1" id="KW-0472">Membrane</keyword>
<gene>
    <name evidence="2" type="ORF">TbgDal_X6710</name>
</gene>
<dbReference type="AlphaFoldDB" id="D0A2U1"/>
<reference evidence="3" key="1">
    <citation type="journal article" date="2010" name="PLoS Negl. Trop. Dis.">
        <title>The genome sequence of Trypanosoma brucei gambiense, causative agent of chronic human african trypanosomiasis.</title>
        <authorList>
            <person name="Jackson A.P."/>
            <person name="Sanders M."/>
            <person name="Berry A."/>
            <person name="McQuillan J."/>
            <person name="Aslett M.A."/>
            <person name="Quail M.A."/>
            <person name="Chukualim B."/>
            <person name="Capewell P."/>
            <person name="MacLeod A."/>
            <person name="Melville S.E."/>
            <person name="Gibson W."/>
            <person name="Barry J.D."/>
            <person name="Berriman M."/>
            <person name="Hertz-Fowler C."/>
        </authorList>
    </citation>
    <scope>NUCLEOTIDE SEQUENCE [LARGE SCALE GENOMIC DNA]</scope>
    <source>
        <strain evidence="3">MHOM/CI/86/DAL972</strain>
    </source>
</reference>
<dbReference type="Proteomes" id="UP000002316">
    <property type="component" value="Chromosome 10"/>
</dbReference>
<evidence type="ECO:0000256" key="1">
    <source>
        <dbReference type="SAM" id="Phobius"/>
    </source>
</evidence>
<accession>D0A2U1</accession>
<name>D0A2U1_TRYB9</name>
<keyword evidence="1" id="KW-0812">Transmembrane</keyword>
<protein>
    <submittedName>
        <fullName evidence="2">Uncharacterized protein</fullName>
    </submittedName>
</protein>
<proteinExistence type="predicted"/>
<dbReference type="KEGG" id="tbg:TbgDal_X6710"/>
<dbReference type="RefSeq" id="XP_011777849.1">
    <property type="nucleotide sequence ID" value="XM_011779547.1"/>
</dbReference>
<dbReference type="GeneID" id="23865772"/>